<protein>
    <recommendedName>
        <fullName evidence="2">histidine kinase</fullName>
        <ecNumber evidence="2">2.7.13.3</ecNumber>
    </recommendedName>
</protein>
<dbReference type="Pfam" id="PF00072">
    <property type="entry name" value="Response_reg"/>
    <property type="match status" value="1"/>
</dbReference>
<evidence type="ECO:0000313" key="9">
    <source>
        <dbReference type="Proteomes" id="UP000196640"/>
    </source>
</evidence>
<dbReference type="OrthoDB" id="9796100at2"/>
<dbReference type="PANTHER" id="PTHR43065:SF42">
    <property type="entry name" value="TWO-COMPONENT SENSOR PPRA"/>
    <property type="match status" value="1"/>
</dbReference>
<dbReference type="InterPro" id="IPR036097">
    <property type="entry name" value="HisK_dim/P_sf"/>
</dbReference>
<evidence type="ECO:0000313" key="8">
    <source>
        <dbReference type="EMBL" id="OWJ81170.1"/>
    </source>
</evidence>
<feature type="domain" description="Response regulatory" evidence="7">
    <location>
        <begin position="550"/>
        <end position="666"/>
    </location>
</feature>
<dbReference type="InterPro" id="IPR001789">
    <property type="entry name" value="Sig_transdc_resp-reg_receiver"/>
</dbReference>
<feature type="coiled-coil region" evidence="5">
    <location>
        <begin position="254"/>
        <end position="285"/>
    </location>
</feature>
<accession>A0A212AI11</accession>
<dbReference type="Gene3D" id="1.10.287.130">
    <property type="match status" value="1"/>
</dbReference>
<dbReference type="PROSITE" id="PS50110">
    <property type="entry name" value="RESPONSE_REGULATORY"/>
    <property type="match status" value="1"/>
</dbReference>
<feature type="domain" description="Histidine kinase" evidence="6">
    <location>
        <begin position="301"/>
        <end position="525"/>
    </location>
</feature>
<dbReference type="SUPFAM" id="SSF55785">
    <property type="entry name" value="PYP-like sensor domain (PAS domain)"/>
    <property type="match status" value="2"/>
</dbReference>
<dbReference type="PANTHER" id="PTHR43065">
    <property type="entry name" value="SENSOR HISTIDINE KINASE"/>
    <property type="match status" value="1"/>
</dbReference>
<dbReference type="Pfam" id="PF02518">
    <property type="entry name" value="HATPase_c"/>
    <property type="match status" value="1"/>
</dbReference>
<evidence type="ECO:0000256" key="5">
    <source>
        <dbReference type="SAM" id="Coils"/>
    </source>
</evidence>
<dbReference type="InterPro" id="IPR005467">
    <property type="entry name" value="His_kinase_dom"/>
</dbReference>
<proteinExistence type="predicted"/>
<keyword evidence="8" id="KW-0418">Kinase</keyword>
<dbReference type="PRINTS" id="PR00344">
    <property type="entry name" value="BCTRLSENSOR"/>
</dbReference>
<organism evidence="8 9">
    <name type="scientific">Haematobacter missouriensis</name>
    <dbReference type="NCBI Taxonomy" id="366616"/>
    <lineage>
        <taxon>Bacteria</taxon>
        <taxon>Pseudomonadati</taxon>
        <taxon>Pseudomonadota</taxon>
        <taxon>Alphaproteobacteria</taxon>
        <taxon>Rhodobacterales</taxon>
        <taxon>Paracoccaceae</taxon>
        <taxon>Haematobacter</taxon>
    </lineage>
</organism>
<name>A0A212AI11_9RHOB</name>
<dbReference type="InterPro" id="IPR013656">
    <property type="entry name" value="PAS_4"/>
</dbReference>
<keyword evidence="5" id="KW-0175">Coiled coil</keyword>
<dbReference type="SUPFAM" id="SSF52172">
    <property type="entry name" value="CheY-like"/>
    <property type="match status" value="1"/>
</dbReference>
<dbReference type="CDD" id="cd18161">
    <property type="entry name" value="REC_hyHK_blue-like"/>
    <property type="match status" value="1"/>
</dbReference>
<dbReference type="GO" id="GO:0000155">
    <property type="term" value="F:phosphorelay sensor kinase activity"/>
    <property type="evidence" value="ECO:0007669"/>
    <property type="project" value="InterPro"/>
</dbReference>
<dbReference type="InterPro" id="IPR003594">
    <property type="entry name" value="HATPase_dom"/>
</dbReference>
<sequence>MTRSTLNPVLAQMFEQAPTFMALLSGPGHRFELTNPSYQKLIGGREVLGLTVAEGLPEAASQGFVNILDEVYRTGIPYRGDAACYEMQVMPGGPRETRYVDFVYQPLRDAEERVTGIFVEGADVTDRVLAQKLRNESEAFYEWLFDSIDEGFCIIQFFDGPHGPDSDYVHIRANAAYARHAGIPNVVGQKLREMVGHEADAWVERYGAVLRTGEPIRFQQELVATGRYLELTALRLEPRSLGQVAVFFHDITEQRRAEAALARLNATLEQRVEERTSELMALEETLRHSQKMEAVGQLTGGIAHDFNNLLAGIGGSLEMLSQRLAQGRLDDLERYVSGALTTTRRATALTQRLLAYSRRQTLDPSPLDVNQLAEGMLDLIGRSVGPQVTVKMERAGALWTTFADTGQLESALLNLCVNARDAMPHGGNLVIRTANARLGPQDAPRHGLKPGDYVALSVSDTGTGMTEEIAAHAFEPFYTTKPMGQGTGLGLSMVYGFAGQSGGGLGLETAPGRGTTITIYLPRRDMAPGQVMDAGTPLMAEAAAGSTAGTILVVDDEPLIRMMTTERLEDEGYIVLEAANGAKAMQILDSDRPIDLLVTDVGLPGGMNGRQVADAARRVRPELPVLFITGYAEQAVLHHGDLERGMQILTKPFDMEQLNRRVRALLAGI</sequence>
<comment type="catalytic activity">
    <reaction evidence="1">
        <text>ATP + protein L-histidine = ADP + protein N-phospho-L-histidine.</text>
        <dbReference type="EC" id="2.7.13.3"/>
    </reaction>
</comment>
<dbReference type="Gene3D" id="3.30.450.20">
    <property type="entry name" value="PAS domain"/>
    <property type="match status" value="2"/>
</dbReference>
<evidence type="ECO:0000256" key="3">
    <source>
        <dbReference type="ARBA" id="ARBA00022553"/>
    </source>
</evidence>
<evidence type="ECO:0000256" key="2">
    <source>
        <dbReference type="ARBA" id="ARBA00012438"/>
    </source>
</evidence>
<keyword evidence="3 4" id="KW-0597">Phosphoprotein</keyword>
<dbReference type="Proteomes" id="UP000196640">
    <property type="component" value="Unassembled WGS sequence"/>
</dbReference>
<dbReference type="SUPFAM" id="SSF47384">
    <property type="entry name" value="Homodimeric domain of signal transducing histidine kinase"/>
    <property type="match status" value="1"/>
</dbReference>
<dbReference type="PROSITE" id="PS50109">
    <property type="entry name" value="HIS_KIN"/>
    <property type="match status" value="1"/>
</dbReference>
<dbReference type="EC" id="2.7.13.3" evidence="2"/>
<dbReference type="SMART" id="SM00387">
    <property type="entry name" value="HATPase_c"/>
    <property type="match status" value="1"/>
</dbReference>
<dbReference type="SUPFAM" id="SSF55874">
    <property type="entry name" value="ATPase domain of HSP90 chaperone/DNA topoisomerase II/histidine kinase"/>
    <property type="match status" value="1"/>
</dbReference>
<dbReference type="SMART" id="SM00448">
    <property type="entry name" value="REC"/>
    <property type="match status" value="1"/>
</dbReference>
<dbReference type="Pfam" id="PF00512">
    <property type="entry name" value="HisKA"/>
    <property type="match status" value="1"/>
</dbReference>
<feature type="modified residue" description="4-aspartylphosphate" evidence="4">
    <location>
        <position position="600"/>
    </location>
</feature>
<dbReference type="InterPro" id="IPR011006">
    <property type="entry name" value="CheY-like_superfamily"/>
</dbReference>
<dbReference type="InterPro" id="IPR036890">
    <property type="entry name" value="HATPase_C_sf"/>
</dbReference>
<dbReference type="InterPro" id="IPR003661">
    <property type="entry name" value="HisK_dim/P_dom"/>
</dbReference>
<dbReference type="InterPro" id="IPR004358">
    <property type="entry name" value="Sig_transdc_His_kin-like_C"/>
</dbReference>
<dbReference type="EMBL" id="NIPX01000045">
    <property type="protein sequence ID" value="OWJ81170.1"/>
    <property type="molecule type" value="Genomic_DNA"/>
</dbReference>
<comment type="caution">
    <text evidence="8">The sequence shown here is derived from an EMBL/GenBank/DDBJ whole genome shotgun (WGS) entry which is preliminary data.</text>
</comment>
<evidence type="ECO:0000256" key="4">
    <source>
        <dbReference type="PROSITE-ProRule" id="PRU00169"/>
    </source>
</evidence>
<evidence type="ECO:0000259" key="6">
    <source>
        <dbReference type="PROSITE" id="PS50109"/>
    </source>
</evidence>
<dbReference type="RefSeq" id="WP_088234014.1">
    <property type="nucleotide sequence ID" value="NZ_CALUEG010000029.1"/>
</dbReference>
<dbReference type="SMART" id="SM00388">
    <property type="entry name" value="HisKA"/>
    <property type="match status" value="1"/>
</dbReference>
<reference evidence="8 9" key="1">
    <citation type="submission" date="2016-11" db="EMBL/GenBank/DDBJ databases">
        <title>Comparison of Traditional DNA-DNA Hybridization with In Silico Genomic Analysis.</title>
        <authorList>
            <person name="Nicholson A.C."/>
            <person name="Sammons S."/>
            <person name="Humrighouse B.W."/>
            <person name="Graziano J."/>
            <person name="Lasker B."/>
            <person name="Whitney A.M."/>
            <person name="Mcquiston J.R."/>
        </authorList>
    </citation>
    <scope>NUCLEOTIDE SEQUENCE [LARGE SCALE GENOMIC DNA]</scope>
    <source>
        <strain evidence="8 9">H2381</strain>
    </source>
</reference>
<evidence type="ECO:0000259" key="7">
    <source>
        <dbReference type="PROSITE" id="PS50110"/>
    </source>
</evidence>
<dbReference type="AlphaFoldDB" id="A0A212AI11"/>
<dbReference type="InterPro" id="IPR035965">
    <property type="entry name" value="PAS-like_dom_sf"/>
</dbReference>
<evidence type="ECO:0000256" key="1">
    <source>
        <dbReference type="ARBA" id="ARBA00000085"/>
    </source>
</evidence>
<keyword evidence="8" id="KW-0808">Transferase</keyword>
<dbReference type="Gene3D" id="3.30.565.10">
    <property type="entry name" value="Histidine kinase-like ATPase, C-terminal domain"/>
    <property type="match status" value="1"/>
</dbReference>
<dbReference type="Gene3D" id="3.40.50.2300">
    <property type="match status" value="1"/>
</dbReference>
<dbReference type="Pfam" id="PF08448">
    <property type="entry name" value="PAS_4"/>
    <property type="match status" value="2"/>
</dbReference>
<dbReference type="CDD" id="cd00082">
    <property type="entry name" value="HisKA"/>
    <property type="match status" value="1"/>
</dbReference>
<gene>
    <name evidence="8" type="ORF">CDV52_18885</name>
</gene>